<comment type="caution">
    <text evidence="2">The sequence shown here is derived from an EMBL/GenBank/DDBJ whole genome shotgun (WGS) entry which is preliminary data.</text>
</comment>
<gene>
    <name evidence="2" type="ORF">GBA83_09940</name>
</gene>
<dbReference type="AlphaFoldDB" id="A0A7J5TLI8"/>
<organism evidence="2 3">
    <name type="scientific">Bifidobacterium bifidum</name>
    <dbReference type="NCBI Taxonomy" id="1681"/>
    <lineage>
        <taxon>Bacteria</taxon>
        <taxon>Bacillati</taxon>
        <taxon>Actinomycetota</taxon>
        <taxon>Actinomycetes</taxon>
        <taxon>Bifidobacteriales</taxon>
        <taxon>Bifidobacteriaceae</taxon>
        <taxon>Bifidobacterium</taxon>
    </lineage>
</organism>
<proteinExistence type="predicted"/>
<name>A0A7J5TLI8_BIFBI</name>
<sequence length="130" mass="14830">MNTVPCLIAERQDREVLSEECLRSAIYFLSHLRFTRETNQVPHTWSVSLSAIWRDRLSARYLVCLTRRSDSAAYGKRHRGKGSVGGVPELAARGRATAQVREKSPRGFRKRMGWHWQLASRIEPGEVHGA</sequence>
<protein>
    <submittedName>
        <fullName evidence="2">Uncharacterized protein</fullName>
    </submittedName>
</protein>
<reference evidence="2 3" key="1">
    <citation type="journal article" date="2019" name="Nat. Med.">
        <title>A library of human gut bacterial isolates paired with longitudinal multiomics data enables mechanistic microbiome research.</title>
        <authorList>
            <person name="Poyet M."/>
            <person name="Groussin M."/>
            <person name="Gibbons S.M."/>
            <person name="Avila-Pacheco J."/>
            <person name="Jiang X."/>
            <person name="Kearney S.M."/>
            <person name="Perrotta A.R."/>
            <person name="Berdy B."/>
            <person name="Zhao S."/>
            <person name="Lieberman T.D."/>
            <person name="Swanson P.K."/>
            <person name="Smith M."/>
            <person name="Roesemann S."/>
            <person name="Alexander J.E."/>
            <person name="Rich S.A."/>
            <person name="Livny J."/>
            <person name="Vlamakis H."/>
            <person name="Clish C."/>
            <person name="Bullock K."/>
            <person name="Deik A."/>
            <person name="Scott J."/>
            <person name="Pierce K.A."/>
            <person name="Xavier R.J."/>
            <person name="Alm E.J."/>
        </authorList>
    </citation>
    <scope>NUCLEOTIDE SEQUENCE [LARGE SCALE GENOMIC DNA]</scope>
    <source>
        <strain evidence="2 3">BIOML-A13</strain>
    </source>
</reference>
<feature type="region of interest" description="Disordered" evidence="1">
    <location>
        <begin position="75"/>
        <end position="106"/>
    </location>
</feature>
<dbReference type="EMBL" id="WDOP01000021">
    <property type="protein sequence ID" value="KAB7485587.1"/>
    <property type="molecule type" value="Genomic_DNA"/>
</dbReference>
<evidence type="ECO:0000313" key="2">
    <source>
        <dbReference type="EMBL" id="KAB7485587.1"/>
    </source>
</evidence>
<dbReference type="Proteomes" id="UP000451386">
    <property type="component" value="Unassembled WGS sequence"/>
</dbReference>
<accession>A0A7J5TLI8</accession>
<evidence type="ECO:0000256" key="1">
    <source>
        <dbReference type="SAM" id="MobiDB-lite"/>
    </source>
</evidence>
<evidence type="ECO:0000313" key="3">
    <source>
        <dbReference type="Proteomes" id="UP000451386"/>
    </source>
</evidence>